<dbReference type="HOGENOM" id="CLU_086356_8_5_7"/>
<dbReference type="PANTHER" id="PTHR35011">
    <property type="entry name" value="2,3-DIKETO-L-GULONATE TRAP TRANSPORTER SMALL PERMEASE PROTEIN YIAM"/>
    <property type="match status" value="1"/>
</dbReference>
<keyword evidence="2" id="KW-0813">Transport</keyword>
<comment type="similarity">
    <text evidence="8">Belongs to the TRAP transporter small permease family.</text>
</comment>
<reference evidence="11 12" key="1">
    <citation type="journal article" date="2013" name="PLoS ONE">
        <title>The first genomic and proteomic characterization of a deep-sea sulfate reducer: insights into the piezophilic lifestyle of Desulfovibrio piezophilus.</title>
        <authorList>
            <person name="Pradel N."/>
            <person name="Ji B."/>
            <person name="Gimenez G."/>
            <person name="Talla E."/>
            <person name="Lenoble P."/>
            <person name="Garel M."/>
            <person name="Tamburini C."/>
            <person name="Fourquet P."/>
            <person name="Lebrun R."/>
            <person name="Bertin P."/>
            <person name="Denis Y."/>
            <person name="Pophillat M."/>
            <person name="Barbe V."/>
            <person name="Ollivier B."/>
            <person name="Dolla A."/>
        </authorList>
    </citation>
    <scope>NUCLEOTIDE SEQUENCE [LARGE SCALE GENOMIC DNA]</scope>
    <source>
        <strain evidence="12">DSM 10523 / SB164P1</strain>
    </source>
</reference>
<feature type="transmembrane region" description="Helical" evidence="9">
    <location>
        <begin position="43"/>
        <end position="65"/>
    </location>
</feature>
<dbReference type="RefSeq" id="WP_015415938.1">
    <property type="nucleotide sequence ID" value="NC_020409.1"/>
</dbReference>
<evidence type="ECO:0000256" key="6">
    <source>
        <dbReference type="ARBA" id="ARBA00022989"/>
    </source>
</evidence>
<evidence type="ECO:0000256" key="8">
    <source>
        <dbReference type="ARBA" id="ARBA00038436"/>
    </source>
</evidence>
<dbReference type="GO" id="GO:0015740">
    <property type="term" value="P:C4-dicarboxylate transport"/>
    <property type="evidence" value="ECO:0007669"/>
    <property type="project" value="TreeGrafter"/>
</dbReference>
<proteinExistence type="inferred from homology"/>
<keyword evidence="5 9" id="KW-0812">Transmembrane</keyword>
<organism evidence="11 12">
    <name type="scientific">Pseudodesulfovibrio piezophilus (strain DSM 21447 / JCM 15486 / C1TLV30)</name>
    <name type="common">Desulfovibrio piezophilus</name>
    <dbReference type="NCBI Taxonomy" id="1322246"/>
    <lineage>
        <taxon>Bacteria</taxon>
        <taxon>Pseudomonadati</taxon>
        <taxon>Thermodesulfobacteriota</taxon>
        <taxon>Desulfovibrionia</taxon>
        <taxon>Desulfovibrionales</taxon>
        <taxon>Desulfovibrionaceae</taxon>
    </lineage>
</organism>
<accession>M1WMQ9</accession>
<dbReference type="EMBL" id="FO203427">
    <property type="protein sequence ID" value="CCH49895.1"/>
    <property type="molecule type" value="Genomic_DNA"/>
</dbReference>
<feature type="transmembrane region" description="Helical" evidence="9">
    <location>
        <begin position="86"/>
        <end position="109"/>
    </location>
</feature>
<dbReference type="KEGG" id="dpi:BN4_12662"/>
<sequence length="162" mass="17938">MIDRLDRLSECLAKALTFLAGVFLVCMMLLACANMVFRAMWAPIQGTFELMGFMGAVVAAFSLAFSQRQKSHIAVGLLLNRFPQAVQRMTDALTSLISCLFFIFCGLETTKWAAFLVQTGELSETLQIIYHPFVFATATGCFALSFVLCVDTLKILTARKVQ</sequence>
<evidence type="ECO:0000313" key="12">
    <source>
        <dbReference type="Proteomes" id="UP000011724"/>
    </source>
</evidence>
<dbReference type="GO" id="GO:0022857">
    <property type="term" value="F:transmembrane transporter activity"/>
    <property type="evidence" value="ECO:0007669"/>
    <property type="project" value="TreeGrafter"/>
</dbReference>
<keyword evidence="6 9" id="KW-1133">Transmembrane helix</keyword>
<evidence type="ECO:0000256" key="7">
    <source>
        <dbReference type="ARBA" id="ARBA00023136"/>
    </source>
</evidence>
<dbReference type="eggNOG" id="COG3090">
    <property type="taxonomic scope" value="Bacteria"/>
</dbReference>
<evidence type="ECO:0000256" key="4">
    <source>
        <dbReference type="ARBA" id="ARBA00022519"/>
    </source>
</evidence>
<evidence type="ECO:0000256" key="5">
    <source>
        <dbReference type="ARBA" id="ARBA00022692"/>
    </source>
</evidence>
<dbReference type="AlphaFoldDB" id="M1WMQ9"/>
<gene>
    <name evidence="11" type="ordered locus">BN4_12662</name>
</gene>
<evidence type="ECO:0000259" key="10">
    <source>
        <dbReference type="Pfam" id="PF04290"/>
    </source>
</evidence>
<dbReference type="Proteomes" id="UP000011724">
    <property type="component" value="Chromosome"/>
</dbReference>
<reference evidence="12" key="2">
    <citation type="journal article" date="2013" name="Stand. Genomic Sci.">
        <title>Complete genome sequence of Desulfocapsa sulfexigens, a marine deltaproteobacterium specialized in disproportionating inorganic sulfur compounds.</title>
        <authorList>
            <person name="Finster K.W."/>
            <person name="Kjeldsen K.U."/>
            <person name="Kube M."/>
            <person name="Reinhardt R."/>
            <person name="Mussmann M."/>
            <person name="Amann R."/>
            <person name="Schreiber L."/>
        </authorList>
    </citation>
    <scope>NUCLEOTIDE SEQUENCE [LARGE SCALE GENOMIC DNA]</scope>
    <source>
        <strain evidence="12">DSM 10523 / SB164P1</strain>
    </source>
</reference>
<keyword evidence="7 9" id="KW-0472">Membrane</keyword>
<keyword evidence="12" id="KW-1185">Reference proteome</keyword>
<protein>
    <submittedName>
        <fullName evidence="11">Putative Tripartite ATP-independent periplasmic transporter, DctQ component</fullName>
    </submittedName>
</protein>
<feature type="transmembrane region" description="Helical" evidence="9">
    <location>
        <begin position="129"/>
        <end position="150"/>
    </location>
</feature>
<dbReference type="InterPro" id="IPR007387">
    <property type="entry name" value="TRAP_DctQ"/>
</dbReference>
<comment type="subcellular location">
    <subcellularLocation>
        <location evidence="1">Cell inner membrane</location>
        <topology evidence="1">Multi-pass membrane protein</topology>
    </subcellularLocation>
</comment>
<dbReference type="GO" id="GO:0005886">
    <property type="term" value="C:plasma membrane"/>
    <property type="evidence" value="ECO:0007669"/>
    <property type="project" value="UniProtKB-SubCell"/>
</dbReference>
<evidence type="ECO:0000256" key="3">
    <source>
        <dbReference type="ARBA" id="ARBA00022475"/>
    </source>
</evidence>
<dbReference type="STRING" id="1322246.BN4_12662"/>
<name>M1WMQ9_PSEP2</name>
<dbReference type="Pfam" id="PF04290">
    <property type="entry name" value="DctQ"/>
    <property type="match status" value="1"/>
</dbReference>
<dbReference type="PATRIC" id="fig|879567.3.peg.2853"/>
<feature type="transmembrane region" description="Helical" evidence="9">
    <location>
        <begin position="12"/>
        <end position="37"/>
    </location>
</feature>
<keyword evidence="3" id="KW-1003">Cell membrane</keyword>
<keyword evidence="4" id="KW-0997">Cell inner membrane</keyword>
<dbReference type="PANTHER" id="PTHR35011:SF10">
    <property type="entry name" value="TRAP TRANSPORTER SMALL PERMEASE PROTEIN"/>
    <property type="match status" value="1"/>
</dbReference>
<evidence type="ECO:0000256" key="2">
    <source>
        <dbReference type="ARBA" id="ARBA00022448"/>
    </source>
</evidence>
<dbReference type="BioCyc" id="DPIE1322246:BN4_RS13365-MONOMER"/>
<dbReference type="PROSITE" id="PS51257">
    <property type="entry name" value="PROKAR_LIPOPROTEIN"/>
    <property type="match status" value="1"/>
</dbReference>
<dbReference type="OrthoDB" id="5420950at2"/>
<dbReference type="InterPro" id="IPR055348">
    <property type="entry name" value="DctQ"/>
</dbReference>
<evidence type="ECO:0000256" key="9">
    <source>
        <dbReference type="SAM" id="Phobius"/>
    </source>
</evidence>
<feature type="domain" description="Tripartite ATP-independent periplasmic transporters DctQ component" evidence="10">
    <location>
        <begin position="27"/>
        <end position="155"/>
    </location>
</feature>
<evidence type="ECO:0000256" key="1">
    <source>
        <dbReference type="ARBA" id="ARBA00004429"/>
    </source>
</evidence>
<evidence type="ECO:0000313" key="11">
    <source>
        <dbReference type="EMBL" id="CCH49895.1"/>
    </source>
</evidence>